<gene>
    <name evidence="3" type="ORF">GC106_77510</name>
</gene>
<dbReference type="GO" id="GO:0005524">
    <property type="term" value="F:ATP binding"/>
    <property type="evidence" value="ECO:0007669"/>
    <property type="project" value="UniProtKB-KW"/>
</dbReference>
<organism evidence="3 4">
    <name type="scientific">Kibdelosporangium persicum</name>
    <dbReference type="NCBI Taxonomy" id="2698649"/>
    <lineage>
        <taxon>Bacteria</taxon>
        <taxon>Bacillati</taxon>
        <taxon>Actinomycetota</taxon>
        <taxon>Actinomycetes</taxon>
        <taxon>Pseudonocardiales</taxon>
        <taxon>Pseudonocardiaceae</taxon>
        <taxon>Kibdelosporangium</taxon>
    </lineage>
</organism>
<dbReference type="Proteomes" id="UP000763557">
    <property type="component" value="Unassembled WGS sequence"/>
</dbReference>
<keyword evidence="4" id="KW-1185">Reference proteome</keyword>
<accession>A0ABX2FGH5</accession>
<dbReference type="EMBL" id="JAAATY010000039">
    <property type="protein sequence ID" value="NRN70480.1"/>
    <property type="molecule type" value="Genomic_DNA"/>
</dbReference>
<keyword evidence="3" id="KW-0547">Nucleotide-binding</keyword>
<evidence type="ECO:0000313" key="3">
    <source>
        <dbReference type="EMBL" id="NRN70480.1"/>
    </source>
</evidence>
<dbReference type="Gene3D" id="3.40.50.300">
    <property type="entry name" value="P-loop containing nucleotide triphosphate hydrolases"/>
    <property type="match status" value="1"/>
</dbReference>
<reference evidence="3 4" key="1">
    <citation type="submission" date="2020-01" db="EMBL/GenBank/DDBJ databases">
        <title>Kibdelosporangium persica a novel Actinomycetes from a hot desert in Iran.</title>
        <authorList>
            <person name="Safaei N."/>
            <person name="Zaburannyi N."/>
            <person name="Mueller R."/>
            <person name="Wink J."/>
        </authorList>
    </citation>
    <scope>NUCLEOTIDE SEQUENCE [LARGE SCALE GENOMIC DNA]</scope>
    <source>
        <strain evidence="3 4">4NS15</strain>
    </source>
</reference>
<sequence>MNKVSANKRGRLAARVTTASGVDAATVDTIFASYGVPAAPVAAAPRNLRVLRLRLWGKKRDIPEGGAFDTTLKFPTGLVMAVAPNLKGKTSVLELITWCLRGTPKALQQDVLAWLDGIECDVLVNDVPHGIRMRLSEGAIADAAILQANSVEALADARGHSPVNARVIARASSNAEYDVEIQTFMLDRLGLEPILAYAAKTGVVQTHAWPSYFGAIYPPAGGEKVLIGETAYAGLAGRLLEVFLDLPGAALLTRVKAARDRLAAEDAKQSEQMKSAADTDRLRRDEQQERLDKAKSALAKLAADSKALPSVMDIAGRVTSLSLRLADVEADRRGADALHRQAKTNRQADERRLNNLRESAVARRLFHGLDPQSCPRCETPVTEERRSAETDSHRCAVCTSLISVDNSEEDDELVDELSSVLEASRQAEREAQRELSEANSIVEKLAAELTAAEVELRDAQQATIAAERFKLEQDIARAEGALEVLQPPSTQATPDGSGNDAEQRVLSSLADVLEADLRAASVGLFAELGPEIAEIAKRFGIASVQDIKVDRRAALRISKGGAKPDWFSNQSPGERLRLRIATVIALLRVGARLGIATHPGLLMLDSLRAEEVQDDDAYAIVDELVDLAAQTPGLQMLTTTADMTLPVGRLPKGSILAPPEGHDALW</sequence>
<feature type="coiled-coil region" evidence="1">
    <location>
        <begin position="414"/>
        <end position="462"/>
    </location>
</feature>
<comment type="caution">
    <text evidence="3">The sequence shown here is derived from an EMBL/GenBank/DDBJ whole genome shotgun (WGS) entry which is preliminary data.</text>
</comment>
<keyword evidence="1" id="KW-0175">Coiled coil</keyword>
<feature type="region of interest" description="Disordered" evidence="2">
    <location>
        <begin position="265"/>
        <end position="284"/>
    </location>
</feature>
<dbReference type="SUPFAM" id="SSF52540">
    <property type="entry name" value="P-loop containing nucleoside triphosphate hydrolases"/>
    <property type="match status" value="1"/>
</dbReference>
<protein>
    <submittedName>
        <fullName evidence="3">Large ATP-binding protein</fullName>
    </submittedName>
</protein>
<evidence type="ECO:0000313" key="4">
    <source>
        <dbReference type="Proteomes" id="UP000763557"/>
    </source>
</evidence>
<name>A0ABX2FGH5_9PSEU</name>
<evidence type="ECO:0000256" key="2">
    <source>
        <dbReference type="SAM" id="MobiDB-lite"/>
    </source>
</evidence>
<keyword evidence="3" id="KW-0067">ATP-binding</keyword>
<evidence type="ECO:0000256" key="1">
    <source>
        <dbReference type="SAM" id="Coils"/>
    </source>
</evidence>
<dbReference type="InterPro" id="IPR027417">
    <property type="entry name" value="P-loop_NTPase"/>
</dbReference>
<proteinExistence type="predicted"/>